<accession>A0A0F8ZK13</accession>
<dbReference type="InterPro" id="IPR027417">
    <property type="entry name" value="P-loop_NTPase"/>
</dbReference>
<dbReference type="PANTHER" id="PTHR23305:SF18">
    <property type="entry name" value="OBG-TYPE G DOMAIN-CONTAINING PROTEIN"/>
    <property type="match status" value="1"/>
</dbReference>
<dbReference type="Gene3D" id="3.40.50.300">
    <property type="entry name" value="P-loop containing nucleotide triphosphate hydrolases"/>
    <property type="match status" value="1"/>
</dbReference>
<reference evidence="7" key="1">
    <citation type="journal article" date="2015" name="Nature">
        <title>Complex archaea that bridge the gap between prokaryotes and eukaryotes.</title>
        <authorList>
            <person name="Spang A."/>
            <person name="Saw J.H."/>
            <person name="Jorgensen S.L."/>
            <person name="Zaremba-Niedzwiedzka K."/>
            <person name="Martijn J."/>
            <person name="Lind A.E."/>
            <person name="van Eijk R."/>
            <person name="Schleper C."/>
            <person name="Guy L."/>
            <person name="Ettema T.J."/>
        </authorList>
    </citation>
    <scope>NUCLEOTIDE SEQUENCE</scope>
</reference>
<dbReference type="GO" id="GO:0005525">
    <property type="term" value="F:GTP binding"/>
    <property type="evidence" value="ECO:0007669"/>
    <property type="project" value="InterPro"/>
</dbReference>
<evidence type="ECO:0000256" key="3">
    <source>
        <dbReference type="ARBA" id="ARBA00022741"/>
    </source>
</evidence>
<evidence type="ECO:0000256" key="4">
    <source>
        <dbReference type="ARBA" id="ARBA00022840"/>
    </source>
</evidence>
<gene>
    <name evidence="7" type="ORF">LCGC14_2685710</name>
</gene>
<feature type="non-terminal residue" evidence="7">
    <location>
        <position position="1"/>
    </location>
</feature>
<dbReference type="Gene3D" id="3.10.20.30">
    <property type="match status" value="1"/>
</dbReference>
<dbReference type="InterPro" id="IPR012675">
    <property type="entry name" value="Beta-grasp_dom_sf"/>
</dbReference>
<comment type="cofactor">
    <cofactor evidence="1">
        <name>Mg(2+)</name>
        <dbReference type="ChEBI" id="CHEBI:18420"/>
    </cofactor>
</comment>
<dbReference type="GO" id="GO:0016887">
    <property type="term" value="F:ATP hydrolysis activity"/>
    <property type="evidence" value="ECO:0007669"/>
    <property type="project" value="InterPro"/>
</dbReference>
<name>A0A0F8ZK13_9ZZZZ</name>
<dbReference type="EMBL" id="LAZR01047469">
    <property type="protein sequence ID" value="KKK94152.1"/>
    <property type="molecule type" value="Genomic_DNA"/>
</dbReference>
<dbReference type="GO" id="GO:0005737">
    <property type="term" value="C:cytoplasm"/>
    <property type="evidence" value="ECO:0007669"/>
    <property type="project" value="TreeGrafter"/>
</dbReference>
<evidence type="ECO:0000259" key="5">
    <source>
        <dbReference type="PROSITE" id="PS51710"/>
    </source>
</evidence>
<dbReference type="NCBIfam" id="TIGR00092">
    <property type="entry name" value="redox-regulated ATPase YchF"/>
    <property type="match status" value="1"/>
</dbReference>
<keyword evidence="4" id="KW-0067">ATP-binding</keyword>
<protein>
    <recommendedName>
        <fullName evidence="8">OBG-type G domain-containing protein</fullName>
    </recommendedName>
</protein>
<keyword evidence="2" id="KW-0479">Metal-binding</keyword>
<dbReference type="Pfam" id="PF01926">
    <property type="entry name" value="MMR_HSR1"/>
    <property type="match status" value="1"/>
</dbReference>
<proteinExistence type="predicted"/>
<evidence type="ECO:0000256" key="1">
    <source>
        <dbReference type="ARBA" id="ARBA00001946"/>
    </source>
</evidence>
<dbReference type="GO" id="GO:0005524">
    <property type="term" value="F:ATP binding"/>
    <property type="evidence" value="ECO:0007669"/>
    <property type="project" value="UniProtKB-KW"/>
</dbReference>
<evidence type="ECO:0000256" key="2">
    <source>
        <dbReference type="ARBA" id="ARBA00022723"/>
    </source>
</evidence>
<dbReference type="AlphaFoldDB" id="A0A0F8ZK13"/>
<dbReference type="GO" id="GO:0046872">
    <property type="term" value="F:metal ion binding"/>
    <property type="evidence" value="ECO:0007669"/>
    <property type="project" value="UniProtKB-KW"/>
</dbReference>
<dbReference type="PROSITE" id="PS51710">
    <property type="entry name" value="G_OBG"/>
    <property type="match status" value="1"/>
</dbReference>
<dbReference type="Pfam" id="PF06071">
    <property type="entry name" value="YchF-GTPase_C"/>
    <property type="match status" value="1"/>
</dbReference>
<evidence type="ECO:0000259" key="6">
    <source>
        <dbReference type="PROSITE" id="PS51880"/>
    </source>
</evidence>
<dbReference type="PROSITE" id="PS51880">
    <property type="entry name" value="TGS"/>
    <property type="match status" value="1"/>
</dbReference>
<dbReference type="InterPro" id="IPR013029">
    <property type="entry name" value="YchF_C"/>
</dbReference>
<organism evidence="7">
    <name type="scientific">marine sediment metagenome</name>
    <dbReference type="NCBI Taxonomy" id="412755"/>
    <lineage>
        <taxon>unclassified sequences</taxon>
        <taxon>metagenomes</taxon>
        <taxon>ecological metagenomes</taxon>
    </lineage>
</organism>
<dbReference type="Gene3D" id="1.10.150.300">
    <property type="entry name" value="TGS-like domain"/>
    <property type="match status" value="1"/>
</dbReference>
<dbReference type="FunFam" id="3.10.20.30:FF:000001">
    <property type="entry name" value="Ribosome-binding ATPase YchF"/>
    <property type="match status" value="1"/>
</dbReference>
<dbReference type="InterPro" id="IPR004095">
    <property type="entry name" value="TGS"/>
</dbReference>
<feature type="domain" description="TGS" evidence="6">
    <location>
        <begin position="214"/>
        <end position="296"/>
    </location>
</feature>
<dbReference type="InterPro" id="IPR006073">
    <property type="entry name" value="GTP-bd"/>
</dbReference>
<dbReference type="InterPro" id="IPR031167">
    <property type="entry name" value="G_OBG"/>
</dbReference>
<keyword evidence="3" id="KW-0547">Nucleotide-binding</keyword>
<dbReference type="SUPFAM" id="SSF81271">
    <property type="entry name" value="TGS-like"/>
    <property type="match status" value="1"/>
</dbReference>
<feature type="domain" description="OBG-type G" evidence="5">
    <location>
        <begin position="1"/>
        <end position="192"/>
    </location>
</feature>
<dbReference type="SUPFAM" id="SSF52540">
    <property type="entry name" value="P-loop containing nucleoside triphosphate hydrolases"/>
    <property type="match status" value="1"/>
</dbReference>
<dbReference type="PANTHER" id="PTHR23305">
    <property type="entry name" value="OBG GTPASE FAMILY"/>
    <property type="match status" value="1"/>
</dbReference>
<evidence type="ECO:0000313" key="7">
    <source>
        <dbReference type="EMBL" id="KKK94152.1"/>
    </source>
</evidence>
<dbReference type="PRINTS" id="PR00326">
    <property type="entry name" value="GTP1OBG"/>
</dbReference>
<dbReference type="FunFam" id="1.10.150.300:FF:000001">
    <property type="entry name" value="Ribosome-binding ATPase YchF"/>
    <property type="match status" value="1"/>
</dbReference>
<dbReference type="InterPro" id="IPR023192">
    <property type="entry name" value="TGS-like_dom_sf"/>
</dbReference>
<sequence>VPTRIEFIDVAGLVKGASKGEGLGNKFLSHIRTVDATMHVVRCFHSEDVAHVTGDVDPLRDIDIIKTELIFSDIDTLERAKGKLSKLAGFGEKAARAKITVLEKCTDFLYGGDTLLNMDLHEDEKIFLKEFGLLALKPVLYCANVDEGRRFSDEIKELEDFARKEGTELLIIQGKLEEEISEMSPEEKKEYLVEMGVGGSGLNRLIKSSYRMLGLITFYTAATQLQAWTVKFGTSAVKAAGKIHTDFERGFIRAEVFGYRDLVAAGSEHHVREGGELRSEGKEYIVKDGDIIRFLFNV</sequence>
<dbReference type="InterPro" id="IPR004396">
    <property type="entry name" value="ATPase_YchF/OLA1"/>
</dbReference>
<dbReference type="InterPro" id="IPR012676">
    <property type="entry name" value="TGS-like"/>
</dbReference>
<evidence type="ECO:0008006" key="8">
    <source>
        <dbReference type="Google" id="ProtNLM"/>
    </source>
</evidence>
<comment type="caution">
    <text evidence="7">The sequence shown here is derived from an EMBL/GenBank/DDBJ whole genome shotgun (WGS) entry which is preliminary data.</text>
</comment>